<gene>
    <name evidence="2" type="ORF">BkAM31D_11780</name>
</gene>
<dbReference type="RefSeq" id="WP_066151268.1">
    <property type="nucleotide sequence ID" value="NZ_CP020814.1"/>
</dbReference>
<protein>
    <submittedName>
        <fullName evidence="2">Acetyltransferase (GNAT) family protein</fullName>
    </submittedName>
</protein>
<name>A0A1X9MG05_9BACI</name>
<dbReference type="CDD" id="cd04301">
    <property type="entry name" value="NAT_SF"/>
    <property type="match status" value="1"/>
</dbReference>
<proteinExistence type="predicted"/>
<evidence type="ECO:0000259" key="1">
    <source>
        <dbReference type="PROSITE" id="PS51186"/>
    </source>
</evidence>
<dbReference type="EMBL" id="CP020814">
    <property type="protein sequence ID" value="ARK30451.1"/>
    <property type="molecule type" value="Genomic_DNA"/>
</dbReference>
<keyword evidence="3" id="KW-1185">Reference proteome</keyword>
<dbReference type="InterPro" id="IPR016181">
    <property type="entry name" value="Acyl_CoA_acyltransferase"/>
</dbReference>
<dbReference type="PROSITE" id="PS51186">
    <property type="entry name" value="GNAT"/>
    <property type="match status" value="1"/>
</dbReference>
<reference evidence="2 3" key="1">
    <citation type="submission" date="2017-04" db="EMBL/GenBank/DDBJ databases">
        <title>Bacillus krulwichiae AM31D Genome sequencing and assembly.</title>
        <authorList>
            <person name="Krulwich T.A."/>
            <person name="Anastor L."/>
            <person name="Ehrlich R."/>
            <person name="Ehrlich G.D."/>
            <person name="Janto B."/>
        </authorList>
    </citation>
    <scope>NUCLEOTIDE SEQUENCE [LARGE SCALE GENOMIC DNA]</scope>
    <source>
        <strain evidence="2 3">AM31D</strain>
    </source>
</reference>
<dbReference type="Gene3D" id="3.40.630.30">
    <property type="match status" value="1"/>
</dbReference>
<dbReference type="AlphaFoldDB" id="A0A1X9MG05"/>
<evidence type="ECO:0000313" key="3">
    <source>
        <dbReference type="Proteomes" id="UP000193006"/>
    </source>
</evidence>
<dbReference type="GO" id="GO:0016747">
    <property type="term" value="F:acyltransferase activity, transferring groups other than amino-acyl groups"/>
    <property type="evidence" value="ECO:0007669"/>
    <property type="project" value="InterPro"/>
</dbReference>
<accession>A0A1X9MG05</accession>
<dbReference type="KEGG" id="bkw:BkAM31D_11780"/>
<keyword evidence="2" id="KW-0808">Transferase</keyword>
<organism evidence="2 3">
    <name type="scientific">Halalkalibacter krulwichiae</name>
    <dbReference type="NCBI Taxonomy" id="199441"/>
    <lineage>
        <taxon>Bacteria</taxon>
        <taxon>Bacillati</taxon>
        <taxon>Bacillota</taxon>
        <taxon>Bacilli</taxon>
        <taxon>Bacillales</taxon>
        <taxon>Bacillaceae</taxon>
        <taxon>Halalkalibacter</taxon>
    </lineage>
</organism>
<dbReference type="SUPFAM" id="SSF55729">
    <property type="entry name" value="Acyl-CoA N-acyltransferases (Nat)"/>
    <property type="match status" value="1"/>
</dbReference>
<sequence length="139" mass="16244">MEVTIEKIEKETAWEIRHKVMWPEKDLTYIKLTDDELGIHYGLIKENKVISVISLFINKEEAQFRKFATLQSEQAKGYGSLLLENTIVEAKKFGVKKIWCNARKNKVDFYKKFGLVETEINFTKGGKSYVIMEKEFGNK</sequence>
<dbReference type="STRING" id="199441.BkAM31D_11780"/>
<feature type="domain" description="N-acetyltransferase" evidence="1">
    <location>
        <begin position="1"/>
        <end position="137"/>
    </location>
</feature>
<dbReference type="Proteomes" id="UP000193006">
    <property type="component" value="Chromosome"/>
</dbReference>
<evidence type="ECO:0000313" key="2">
    <source>
        <dbReference type="EMBL" id="ARK30451.1"/>
    </source>
</evidence>
<dbReference type="Pfam" id="PF13673">
    <property type="entry name" value="Acetyltransf_10"/>
    <property type="match status" value="1"/>
</dbReference>
<dbReference type="InterPro" id="IPR000182">
    <property type="entry name" value="GNAT_dom"/>
</dbReference>